<dbReference type="GO" id="GO:0030246">
    <property type="term" value="F:carbohydrate binding"/>
    <property type="evidence" value="ECO:0007669"/>
    <property type="project" value="InterPro"/>
</dbReference>
<accession>A0A6J8BHR9</accession>
<keyword evidence="4" id="KW-1185">Reference proteome</keyword>
<keyword evidence="1" id="KW-0472">Membrane</keyword>
<protein>
    <recommendedName>
        <fullName evidence="2">SUEL-type lectin domain-containing protein</fullName>
    </recommendedName>
</protein>
<sequence length="245" mass="27410">MGYVSVFVNAIIVALMAMYVYENERRIGEMSTRLARTGWKLSTLKEDLDSVQQEQKAIQIRIGDMDQLLSRKAGIEELAEIETQLLKTHEQGLEGEKKLSTLEGKLDQLKLDSREEMKAIQVKINDMEQLLSTKAGIERLAEIEKQQLKAQEKAVNSIIICERNSAFIVCSSHISILEAIYGRQTDANICPTLVKTSNCRSSTSDGRVKHQCNGKSICELTASNQQFGDPCGGVVKYLEVKYTCT</sequence>
<reference evidence="3 4" key="1">
    <citation type="submission" date="2020-06" db="EMBL/GenBank/DDBJ databases">
        <authorList>
            <person name="Li R."/>
            <person name="Bekaert M."/>
        </authorList>
    </citation>
    <scope>NUCLEOTIDE SEQUENCE [LARGE SCALE GENOMIC DNA]</scope>
    <source>
        <strain evidence="4">wild</strain>
    </source>
</reference>
<feature type="transmembrane region" description="Helical" evidence="1">
    <location>
        <begin position="6"/>
        <end position="21"/>
    </location>
</feature>
<name>A0A6J8BHR9_MYTCO</name>
<proteinExistence type="predicted"/>
<evidence type="ECO:0000256" key="1">
    <source>
        <dbReference type="SAM" id="Phobius"/>
    </source>
</evidence>
<dbReference type="Gene3D" id="2.60.120.740">
    <property type="match status" value="1"/>
</dbReference>
<keyword evidence="1" id="KW-0812">Transmembrane</keyword>
<dbReference type="PROSITE" id="PS50228">
    <property type="entry name" value="SUEL_LECTIN"/>
    <property type="match status" value="1"/>
</dbReference>
<dbReference type="Proteomes" id="UP000507470">
    <property type="component" value="Unassembled WGS sequence"/>
</dbReference>
<dbReference type="CDD" id="cd22827">
    <property type="entry name" value="Gal_Rha_Lectin_SUL-I-like"/>
    <property type="match status" value="1"/>
</dbReference>
<gene>
    <name evidence="3" type="ORF">MCOR_18788</name>
</gene>
<organism evidence="3 4">
    <name type="scientific">Mytilus coruscus</name>
    <name type="common">Sea mussel</name>
    <dbReference type="NCBI Taxonomy" id="42192"/>
    <lineage>
        <taxon>Eukaryota</taxon>
        <taxon>Metazoa</taxon>
        <taxon>Spiralia</taxon>
        <taxon>Lophotrochozoa</taxon>
        <taxon>Mollusca</taxon>
        <taxon>Bivalvia</taxon>
        <taxon>Autobranchia</taxon>
        <taxon>Pteriomorphia</taxon>
        <taxon>Mytilida</taxon>
        <taxon>Mytiloidea</taxon>
        <taxon>Mytilidae</taxon>
        <taxon>Mytilinae</taxon>
        <taxon>Mytilus</taxon>
    </lineage>
</organism>
<dbReference type="EMBL" id="CACVKT020003316">
    <property type="protein sequence ID" value="CAC5383001.1"/>
    <property type="molecule type" value="Genomic_DNA"/>
</dbReference>
<dbReference type="InterPro" id="IPR043159">
    <property type="entry name" value="Lectin_gal-bd_sf"/>
</dbReference>
<dbReference type="AlphaFoldDB" id="A0A6J8BHR9"/>
<evidence type="ECO:0000259" key="2">
    <source>
        <dbReference type="PROSITE" id="PS50228"/>
    </source>
</evidence>
<dbReference type="PANTHER" id="PTHR46780">
    <property type="entry name" value="PROTEIN EVA-1"/>
    <property type="match status" value="1"/>
</dbReference>
<dbReference type="Pfam" id="PF02140">
    <property type="entry name" value="SUEL_Lectin"/>
    <property type="match status" value="1"/>
</dbReference>
<evidence type="ECO:0000313" key="3">
    <source>
        <dbReference type="EMBL" id="CAC5383001.1"/>
    </source>
</evidence>
<dbReference type="InterPro" id="IPR000922">
    <property type="entry name" value="Lectin_gal-bd_dom"/>
</dbReference>
<keyword evidence="1" id="KW-1133">Transmembrane helix</keyword>
<evidence type="ECO:0000313" key="4">
    <source>
        <dbReference type="Proteomes" id="UP000507470"/>
    </source>
</evidence>
<dbReference type="OrthoDB" id="6074642at2759"/>
<feature type="domain" description="SUEL-type lectin" evidence="2">
    <location>
        <begin position="160"/>
        <end position="245"/>
    </location>
</feature>